<reference evidence="2" key="1">
    <citation type="journal article" date="2015" name="Genome Announc.">
        <title>Genome sequence of the AIDS-associated pathogen Penicillium marneffei (ATCC18224) and its near taxonomic relative Talaromyces stipitatus (ATCC10500).</title>
        <authorList>
            <person name="Nierman W.C."/>
            <person name="Fedorova-Abrams N.D."/>
            <person name="Andrianopoulos A."/>
        </authorList>
    </citation>
    <scope>NUCLEOTIDE SEQUENCE [LARGE SCALE GENOMIC DNA]</scope>
    <source>
        <strain evidence="2">ATCC 10500 / CBS 375.48 / QM 6759 / NRRL 1006</strain>
    </source>
</reference>
<sequence>MYSVPNCQLLPSVRDQAAKEAADQTLSSPYLWSYAALKRHTKSSATARAHTQWKKVAPQAYQDLEIITSPTRPEELKLPRPILGRILAARSKHDDFADYHERFNHQDAHLFCRCGTRKSLIHFFFCRIAKEKDFPAPWTSWTPI</sequence>
<evidence type="ECO:0000313" key="2">
    <source>
        <dbReference type="Proteomes" id="UP000001745"/>
    </source>
</evidence>
<organism evidence="1 2">
    <name type="scientific">Talaromyces stipitatus (strain ATCC 10500 / CBS 375.48 / QM 6759 / NRRL 1006)</name>
    <name type="common">Penicillium stipitatum</name>
    <dbReference type="NCBI Taxonomy" id="441959"/>
    <lineage>
        <taxon>Eukaryota</taxon>
        <taxon>Fungi</taxon>
        <taxon>Dikarya</taxon>
        <taxon>Ascomycota</taxon>
        <taxon>Pezizomycotina</taxon>
        <taxon>Eurotiomycetes</taxon>
        <taxon>Eurotiomycetidae</taxon>
        <taxon>Eurotiales</taxon>
        <taxon>Trichocomaceae</taxon>
        <taxon>Talaromyces</taxon>
        <taxon>Talaromyces sect. Talaromyces</taxon>
    </lineage>
</organism>
<dbReference type="OMA" id="ARAHTQW"/>
<proteinExistence type="predicted"/>
<dbReference type="GeneID" id="8107830"/>
<dbReference type="PhylomeDB" id="B8MGX5"/>
<dbReference type="Proteomes" id="UP000001745">
    <property type="component" value="Unassembled WGS sequence"/>
</dbReference>
<accession>B8MGX5</accession>
<dbReference type="AlphaFoldDB" id="B8MGX5"/>
<dbReference type="InParanoid" id="B8MGX5"/>
<evidence type="ECO:0000313" key="1">
    <source>
        <dbReference type="EMBL" id="EED16356.1"/>
    </source>
</evidence>
<gene>
    <name evidence="1" type="ORF">TSTA_014470</name>
</gene>
<dbReference type="HOGENOM" id="CLU_1797747_0_0_1"/>
<dbReference type="RefSeq" id="XP_002483590.1">
    <property type="nucleotide sequence ID" value="XM_002483545.1"/>
</dbReference>
<keyword evidence="2" id="KW-1185">Reference proteome</keyword>
<protein>
    <submittedName>
        <fullName evidence="1">Uncharacterized protein</fullName>
    </submittedName>
</protein>
<dbReference type="VEuPathDB" id="FungiDB:TSTA_014470"/>
<dbReference type="OrthoDB" id="4357294at2759"/>
<dbReference type="EMBL" id="EQ962656">
    <property type="protein sequence ID" value="EED16356.1"/>
    <property type="molecule type" value="Genomic_DNA"/>
</dbReference>
<name>B8MGX5_TALSN</name>